<keyword evidence="2" id="KW-1185">Reference proteome</keyword>
<evidence type="ECO:0000313" key="2">
    <source>
        <dbReference type="Proteomes" id="UP000215914"/>
    </source>
</evidence>
<organism evidence="1 2">
    <name type="scientific">Helianthus annuus</name>
    <name type="common">Common sunflower</name>
    <dbReference type="NCBI Taxonomy" id="4232"/>
    <lineage>
        <taxon>Eukaryota</taxon>
        <taxon>Viridiplantae</taxon>
        <taxon>Streptophyta</taxon>
        <taxon>Embryophyta</taxon>
        <taxon>Tracheophyta</taxon>
        <taxon>Spermatophyta</taxon>
        <taxon>Magnoliopsida</taxon>
        <taxon>eudicotyledons</taxon>
        <taxon>Gunneridae</taxon>
        <taxon>Pentapetalae</taxon>
        <taxon>asterids</taxon>
        <taxon>campanulids</taxon>
        <taxon>Asterales</taxon>
        <taxon>Asteraceae</taxon>
        <taxon>Asteroideae</taxon>
        <taxon>Heliantheae alliance</taxon>
        <taxon>Heliantheae</taxon>
        <taxon>Helianthus</taxon>
    </lineage>
</organism>
<proteinExistence type="predicted"/>
<dbReference type="Proteomes" id="UP000215914">
    <property type="component" value="Unassembled WGS sequence"/>
</dbReference>
<reference evidence="1" key="2">
    <citation type="submission" date="2020-06" db="EMBL/GenBank/DDBJ databases">
        <title>Helianthus annuus Genome sequencing and assembly Release 2.</title>
        <authorList>
            <person name="Gouzy J."/>
            <person name="Langlade N."/>
            <person name="Munos S."/>
        </authorList>
    </citation>
    <scope>NUCLEOTIDE SEQUENCE</scope>
    <source>
        <tissue evidence="1">Leaves</tissue>
    </source>
</reference>
<dbReference type="AlphaFoldDB" id="A0A9K3E6M5"/>
<dbReference type="EMBL" id="MNCJ02000329">
    <property type="protein sequence ID" value="KAF5767975.1"/>
    <property type="molecule type" value="Genomic_DNA"/>
</dbReference>
<protein>
    <submittedName>
        <fullName evidence="1">Uncharacterized protein</fullName>
    </submittedName>
</protein>
<gene>
    <name evidence="1" type="ORF">HanXRQr2_Chr14g0630911</name>
</gene>
<evidence type="ECO:0000313" key="1">
    <source>
        <dbReference type="EMBL" id="KAF5767975.1"/>
    </source>
</evidence>
<sequence length="57" mass="6262">MEPRRGLYRSDMVQVYKGTKPHGSRFSLGSDLVKKPTTDDGMTATVVNSSQVLFSGK</sequence>
<name>A0A9K3E6M5_HELAN</name>
<reference evidence="1" key="1">
    <citation type="journal article" date="2017" name="Nature">
        <title>The sunflower genome provides insights into oil metabolism, flowering and Asterid evolution.</title>
        <authorList>
            <person name="Badouin H."/>
            <person name="Gouzy J."/>
            <person name="Grassa C.J."/>
            <person name="Murat F."/>
            <person name="Staton S.E."/>
            <person name="Cottret L."/>
            <person name="Lelandais-Briere C."/>
            <person name="Owens G.L."/>
            <person name="Carrere S."/>
            <person name="Mayjonade B."/>
            <person name="Legrand L."/>
            <person name="Gill N."/>
            <person name="Kane N.C."/>
            <person name="Bowers J.E."/>
            <person name="Hubner S."/>
            <person name="Bellec A."/>
            <person name="Berard A."/>
            <person name="Berges H."/>
            <person name="Blanchet N."/>
            <person name="Boniface M.C."/>
            <person name="Brunel D."/>
            <person name="Catrice O."/>
            <person name="Chaidir N."/>
            <person name="Claudel C."/>
            <person name="Donnadieu C."/>
            <person name="Faraut T."/>
            <person name="Fievet G."/>
            <person name="Helmstetter N."/>
            <person name="King M."/>
            <person name="Knapp S.J."/>
            <person name="Lai Z."/>
            <person name="Le Paslier M.C."/>
            <person name="Lippi Y."/>
            <person name="Lorenzon L."/>
            <person name="Mandel J.R."/>
            <person name="Marage G."/>
            <person name="Marchand G."/>
            <person name="Marquand E."/>
            <person name="Bret-Mestries E."/>
            <person name="Morien E."/>
            <person name="Nambeesan S."/>
            <person name="Nguyen T."/>
            <person name="Pegot-Espagnet P."/>
            <person name="Pouilly N."/>
            <person name="Raftis F."/>
            <person name="Sallet E."/>
            <person name="Schiex T."/>
            <person name="Thomas J."/>
            <person name="Vandecasteele C."/>
            <person name="Vares D."/>
            <person name="Vear F."/>
            <person name="Vautrin S."/>
            <person name="Crespi M."/>
            <person name="Mangin B."/>
            <person name="Burke J.M."/>
            <person name="Salse J."/>
            <person name="Munos S."/>
            <person name="Vincourt P."/>
            <person name="Rieseberg L.H."/>
            <person name="Langlade N.B."/>
        </authorList>
    </citation>
    <scope>NUCLEOTIDE SEQUENCE</scope>
    <source>
        <tissue evidence="1">Leaves</tissue>
    </source>
</reference>
<accession>A0A9K3E6M5</accession>
<comment type="caution">
    <text evidence="1">The sequence shown here is derived from an EMBL/GenBank/DDBJ whole genome shotgun (WGS) entry which is preliminary data.</text>
</comment>
<dbReference type="Gramene" id="mRNA:HanXRQr2_Chr14g0630911">
    <property type="protein sequence ID" value="CDS:HanXRQr2_Chr14g0630911.1"/>
    <property type="gene ID" value="HanXRQr2_Chr14g0630911"/>
</dbReference>